<organism evidence="2 3">
    <name type="scientific">Crenothrix polyspora</name>
    <dbReference type="NCBI Taxonomy" id="360316"/>
    <lineage>
        <taxon>Bacteria</taxon>
        <taxon>Pseudomonadati</taxon>
        <taxon>Pseudomonadota</taxon>
        <taxon>Gammaproteobacteria</taxon>
        <taxon>Methylococcales</taxon>
        <taxon>Crenotrichaceae</taxon>
        <taxon>Crenothrix</taxon>
    </lineage>
</organism>
<keyword evidence="1" id="KW-0812">Transmembrane</keyword>
<dbReference type="Proteomes" id="UP000195667">
    <property type="component" value="Unassembled WGS sequence"/>
</dbReference>
<protein>
    <submittedName>
        <fullName evidence="2">Uncharacterized protein</fullName>
    </submittedName>
</protein>
<feature type="transmembrane region" description="Helical" evidence="1">
    <location>
        <begin position="19"/>
        <end position="40"/>
    </location>
</feature>
<accession>A0A1R4H9P6</accession>
<keyword evidence="1" id="KW-1133">Transmembrane helix</keyword>
<keyword evidence="3" id="KW-1185">Reference proteome</keyword>
<name>A0A1R4H9P6_9GAMM</name>
<proteinExistence type="predicted"/>
<gene>
    <name evidence="2" type="ORF">CRENPOLYSF1_350016</name>
</gene>
<dbReference type="AlphaFoldDB" id="A0A1R4H9P6"/>
<keyword evidence="1" id="KW-0472">Membrane</keyword>
<reference evidence="3" key="1">
    <citation type="submission" date="2017-02" db="EMBL/GenBank/DDBJ databases">
        <authorList>
            <person name="Daims H."/>
        </authorList>
    </citation>
    <scope>NUCLEOTIDE SEQUENCE [LARGE SCALE GENOMIC DNA]</scope>
</reference>
<evidence type="ECO:0000313" key="3">
    <source>
        <dbReference type="Proteomes" id="UP000195667"/>
    </source>
</evidence>
<evidence type="ECO:0000313" key="2">
    <source>
        <dbReference type="EMBL" id="SJM92906.1"/>
    </source>
</evidence>
<evidence type="ECO:0000256" key="1">
    <source>
        <dbReference type="SAM" id="Phobius"/>
    </source>
</evidence>
<sequence length="64" mass="7278">MAGEQKNTVINKPSNKYQILGLVFGLNNIAIVASYFWLFLRIHLKYTKKAGLLYAVSQKGKKFT</sequence>
<dbReference type="EMBL" id="FUKI01000110">
    <property type="protein sequence ID" value="SJM92906.1"/>
    <property type="molecule type" value="Genomic_DNA"/>
</dbReference>